<dbReference type="SUPFAM" id="SSF48726">
    <property type="entry name" value="Immunoglobulin"/>
    <property type="match status" value="2"/>
</dbReference>
<organism evidence="5">
    <name type="scientific">Xenopus laevis</name>
    <name type="common">African clawed frog</name>
    <dbReference type="NCBI Taxonomy" id="8355"/>
    <lineage>
        <taxon>Eukaryota</taxon>
        <taxon>Metazoa</taxon>
        <taxon>Chordata</taxon>
        <taxon>Craniata</taxon>
        <taxon>Vertebrata</taxon>
        <taxon>Euteleostomi</taxon>
        <taxon>Amphibia</taxon>
        <taxon>Batrachia</taxon>
        <taxon>Anura</taxon>
        <taxon>Pipoidea</taxon>
        <taxon>Pipidae</taxon>
        <taxon>Xenopodinae</taxon>
        <taxon>Xenopus</taxon>
        <taxon>Xenopus</taxon>
    </lineage>
</organism>
<dbReference type="Pfam" id="PF08205">
    <property type="entry name" value="C2-set_2"/>
    <property type="match status" value="1"/>
</dbReference>
<dbReference type="Pfam" id="PF07686">
    <property type="entry name" value="V-set"/>
    <property type="match status" value="1"/>
</dbReference>
<dbReference type="AlphaFoldDB" id="A0A974BRF4"/>
<gene>
    <name evidence="5" type="ORF">XELAEV_180042721mg</name>
</gene>
<dbReference type="InterPro" id="IPR013162">
    <property type="entry name" value="CD80_C2-set"/>
</dbReference>
<feature type="domain" description="Ig-like" evidence="4">
    <location>
        <begin position="127"/>
        <end position="215"/>
    </location>
</feature>
<reference evidence="5" key="1">
    <citation type="submission" date="2016-05" db="EMBL/GenBank/DDBJ databases">
        <title>WGS assembly of Xenopus laevis.</title>
        <authorList>
            <person name="Session A."/>
            <person name="Uno Y."/>
            <person name="Kwon T."/>
            <person name="Chapman J."/>
            <person name="Toyoda A."/>
            <person name="Takahashi S."/>
            <person name="Fukui A."/>
            <person name="Hikosaka A."/>
            <person name="Putnam N."/>
            <person name="Stites J."/>
            <person name="Van Heeringen S."/>
            <person name="Quigley I."/>
            <person name="Heinz S."/>
            <person name="Hellsten U."/>
            <person name="Lyons J."/>
            <person name="Suzuki A."/>
            <person name="Kondo M."/>
            <person name="Ogino H."/>
            <person name="Ochi H."/>
            <person name="Bogdanovic O."/>
            <person name="Lister R."/>
            <person name="Georgiou G."/>
            <person name="Paranjpe S."/>
            <person name="Van Kruijsbergen I."/>
            <person name="Mozaffari S."/>
            <person name="Shu S."/>
            <person name="Schmutz J."/>
            <person name="Jenkins J."/>
            <person name="Grimwood J."/>
            <person name="Carlson J."/>
            <person name="Mitros T."/>
            <person name="Simakov O."/>
            <person name="Heald R."/>
            <person name="Miller K."/>
            <person name="Haudenschild C."/>
            <person name="Kuroki Y."/>
            <person name="Tanaka T."/>
            <person name="Michiue T."/>
            <person name="Watanabe M."/>
            <person name="Kinoshita T."/>
            <person name="Ohta Y."/>
            <person name="Mawaribuchi S."/>
            <person name="Suzuki Y."/>
            <person name="Haramoto Y."/>
            <person name="Yamamoto T."/>
            <person name="Takagi C."/>
            <person name="Kitzman J."/>
            <person name="Shendure J."/>
            <person name="Nakayama T."/>
            <person name="Izutsu Y."/>
            <person name="Robert J."/>
            <person name="Dichmann D."/>
            <person name="Flajnik M."/>
            <person name="Houston D."/>
            <person name="Marcotte E."/>
            <person name="Wallingford J."/>
            <person name="Ito Y."/>
            <person name="Asashima M."/>
            <person name="Ueno N."/>
            <person name="Matsuda Y."/>
            <person name="Jan Veenstra G."/>
            <person name="Fujiyama A."/>
            <person name="Harland R."/>
            <person name="Taira M."/>
            <person name="Rokhsar D.S."/>
        </authorList>
    </citation>
    <scope>NUCLEOTIDE SEQUENCE</scope>
    <source>
        <strain evidence="5">J</strain>
        <tissue evidence="5">Blood</tissue>
    </source>
</reference>
<name>A0A974BRF4_XENLA</name>
<dbReference type="PANTHER" id="PTHR46484">
    <property type="entry name" value="SI:CH211-171H4.5-RELATED"/>
    <property type="match status" value="1"/>
</dbReference>
<keyword evidence="1" id="KW-0812">Transmembrane</keyword>
<keyword evidence="3" id="KW-1015">Disulfide bond</keyword>
<keyword evidence="2" id="KW-1133">Transmembrane helix</keyword>
<feature type="non-terminal residue" evidence="5">
    <location>
        <position position="1"/>
    </location>
</feature>
<evidence type="ECO:0000313" key="5">
    <source>
        <dbReference type="EMBL" id="OCT56875.1"/>
    </source>
</evidence>
<dbReference type="Proteomes" id="UP000694892">
    <property type="component" value="Unassembled WGS sequence"/>
</dbReference>
<protein>
    <recommendedName>
        <fullName evidence="4">Ig-like domain-containing protein</fullName>
    </recommendedName>
</protein>
<proteinExistence type="predicted"/>
<dbReference type="PROSITE" id="PS50835">
    <property type="entry name" value="IG_LIKE"/>
    <property type="match status" value="1"/>
</dbReference>
<accession>A0A974BRF4</accession>
<evidence type="ECO:0000256" key="1">
    <source>
        <dbReference type="ARBA" id="ARBA00022692"/>
    </source>
</evidence>
<dbReference type="InterPro" id="IPR036179">
    <property type="entry name" value="Ig-like_dom_sf"/>
</dbReference>
<dbReference type="EMBL" id="KV467244">
    <property type="protein sequence ID" value="OCT56875.1"/>
    <property type="molecule type" value="Genomic_DNA"/>
</dbReference>
<feature type="non-terminal residue" evidence="5">
    <location>
        <position position="220"/>
    </location>
</feature>
<keyword evidence="2" id="KW-0472">Membrane</keyword>
<dbReference type="InterPro" id="IPR007110">
    <property type="entry name" value="Ig-like_dom"/>
</dbReference>
<sequence>WFPGSYSKKSAFTLPESIRALRGSCVEIPCTFTRPRDYKNFNLVWYKDINLKLDYKIFNHRDSSDVNKHYRRRTSLVGNDPNSCSLRINDVQETDTYYPYINGNCRVSPFSECQKVKVEVSDDPNEPSIEIPTDLTEGESVSISCSVEHTCPSSPPTLQWNKAGYNITYNQTRLKDGVWKATTVMEYLPSYQDHGTELICNATYPSGLKSNRCLATLNIR</sequence>
<evidence type="ECO:0000256" key="2">
    <source>
        <dbReference type="ARBA" id="ARBA00022989"/>
    </source>
</evidence>
<dbReference type="InterPro" id="IPR013106">
    <property type="entry name" value="Ig_V-set"/>
</dbReference>
<dbReference type="PANTHER" id="PTHR46484:SF4">
    <property type="entry name" value="SIALOADHESIN"/>
    <property type="match status" value="1"/>
</dbReference>
<evidence type="ECO:0000259" key="4">
    <source>
        <dbReference type="PROSITE" id="PS50835"/>
    </source>
</evidence>
<dbReference type="Gene3D" id="2.60.40.10">
    <property type="entry name" value="Immunoglobulins"/>
    <property type="match status" value="2"/>
</dbReference>
<dbReference type="InterPro" id="IPR013783">
    <property type="entry name" value="Ig-like_fold"/>
</dbReference>
<evidence type="ECO:0000256" key="3">
    <source>
        <dbReference type="ARBA" id="ARBA00023157"/>
    </source>
</evidence>